<reference evidence="1 2" key="1">
    <citation type="submission" date="2018-08" db="EMBL/GenBank/DDBJ databases">
        <title>A genome reference for cultivated species of the human gut microbiota.</title>
        <authorList>
            <person name="Zou Y."/>
            <person name="Xue W."/>
            <person name="Luo G."/>
        </authorList>
    </citation>
    <scope>NUCLEOTIDE SEQUENCE [LARGE SCALE GENOMIC DNA]</scope>
    <source>
        <strain evidence="1 2">OF01-2LB</strain>
    </source>
</reference>
<protein>
    <submittedName>
        <fullName evidence="1">Uncharacterized protein</fullName>
    </submittedName>
</protein>
<accession>A0A3E2VP28</accession>
<comment type="caution">
    <text evidence="1">The sequence shown here is derived from an EMBL/GenBank/DDBJ whole genome shotgun (WGS) entry which is preliminary data.</text>
</comment>
<organism evidence="1 2">
    <name type="scientific">Clostridium innocuum</name>
    <dbReference type="NCBI Taxonomy" id="1522"/>
    <lineage>
        <taxon>Bacteria</taxon>
        <taxon>Bacillati</taxon>
        <taxon>Bacillota</taxon>
        <taxon>Clostridia</taxon>
        <taxon>Eubacteriales</taxon>
        <taxon>Clostridiaceae</taxon>
        <taxon>Clostridium</taxon>
    </lineage>
</organism>
<gene>
    <name evidence="1" type="ORF">DXA38_16745</name>
</gene>
<sequence length="92" mass="10454">MKEAGCERIQVEACGKAFRRKVKAGGDNNYKNGSLKARYTGWMLRGQAKRRRVSFVAYQLICFCERNARCDRNQGNASLPAQFVSPIPWKPV</sequence>
<name>A0A3E2VP28_CLOIN</name>
<evidence type="ECO:0000313" key="2">
    <source>
        <dbReference type="Proteomes" id="UP000260025"/>
    </source>
</evidence>
<evidence type="ECO:0000313" key="1">
    <source>
        <dbReference type="EMBL" id="RGC12490.1"/>
    </source>
</evidence>
<dbReference type="Proteomes" id="UP000260025">
    <property type="component" value="Unassembled WGS sequence"/>
</dbReference>
<dbReference type="EMBL" id="QVEV01000030">
    <property type="protein sequence ID" value="RGC12490.1"/>
    <property type="molecule type" value="Genomic_DNA"/>
</dbReference>
<proteinExistence type="predicted"/>
<dbReference type="AlphaFoldDB" id="A0A3E2VP28"/>